<evidence type="ECO:0000313" key="1">
    <source>
        <dbReference type="EMBL" id="EDX77025.1"/>
    </source>
</evidence>
<dbReference type="HOGENOM" id="CLU_2859975_0_0_3"/>
<evidence type="ECO:0000313" key="2">
    <source>
        <dbReference type="Proteomes" id="UP000003835"/>
    </source>
</evidence>
<protein>
    <submittedName>
        <fullName evidence="1">Uncharacterized protein</fullName>
    </submittedName>
</protein>
<gene>
    <name evidence="1" type="ORF">MC7420_2028</name>
</gene>
<accession>B4VM85</accession>
<dbReference type="EMBL" id="DS989845">
    <property type="protein sequence ID" value="EDX77025.1"/>
    <property type="molecule type" value="Genomic_DNA"/>
</dbReference>
<reference evidence="1 2" key="1">
    <citation type="submission" date="2008-07" db="EMBL/GenBank/DDBJ databases">
        <authorList>
            <person name="Tandeau de Marsac N."/>
            <person name="Ferriera S."/>
            <person name="Johnson J."/>
            <person name="Kravitz S."/>
            <person name="Beeson K."/>
            <person name="Sutton G."/>
            <person name="Rogers Y.-H."/>
            <person name="Friedman R."/>
            <person name="Frazier M."/>
            <person name="Venter J.C."/>
        </authorList>
    </citation>
    <scope>NUCLEOTIDE SEQUENCE [LARGE SCALE GENOMIC DNA]</scope>
    <source>
        <strain evidence="1 2">PCC 7420</strain>
    </source>
</reference>
<keyword evidence="2" id="KW-1185">Reference proteome</keyword>
<dbReference type="Proteomes" id="UP000003835">
    <property type="component" value="Unassembled WGS sequence"/>
</dbReference>
<sequence>MASSLNPFGRCGHSYLAPRVIPSYWFERRLGDLGQSMGVTATGILLLQMVDPDNRSGIFASNFS</sequence>
<name>B4VM85_9CYAN</name>
<dbReference type="AlphaFoldDB" id="B4VM85"/>
<proteinExistence type="predicted"/>
<dbReference type="eggNOG" id="COG0786">
    <property type="taxonomic scope" value="Bacteria"/>
</dbReference>
<organism evidence="1 2">
    <name type="scientific">Coleofasciculus chthonoplastes PCC 7420</name>
    <dbReference type="NCBI Taxonomy" id="118168"/>
    <lineage>
        <taxon>Bacteria</taxon>
        <taxon>Bacillati</taxon>
        <taxon>Cyanobacteriota</taxon>
        <taxon>Cyanophyceae</taxon>
        <taxon>Coleofasciculales</taxon>
        <taxon>Coleofasciculaceae</taxon>
        <taxon>Coleofasciculus</taxon>
    </lineage>
</organism>